<sequence>MNYFLDVLKKYAVFSGRSRRKEYWMFALFSIIISIVLAIIDNAMGSQILGIVYTLAVFLPGLGVTVRRLHDTNRSGWWVLIALVPLVGAITLIVFTCLDGDQGENKYGPNPKFGPAHV</sequence>
<evidence type="ECO:0000313" key="2">
    <source>
        <dbReference type="EMBL" id="ELP71252.1"/>
    </source>
</evidence>
<gene>
    <name evidence="2" type="ORF">STRTUCAR8_04803</name>
</gene>
<evidence type="ECO:0000256" key="1">
    <source>
        <dbReference type="SAM" id="Phobius"/>
    </source>
</evidence>
<dbReference type="PANTHER" id="PTHR34980">
    <property type="entry name" value="INNER MEMBRANE PROTEIN-RELATED-RELATED"/>
    <property type="match status" value="1"/>
</dbReference>
<dbReference type="PANTHER" id="PTHR34980:SF2">
    <property type="entry name" value="INNER MEMBRANE PROTEIN YHAH-RELATED"/>
    <property type="match status" value="1"/>
</dbReference>
<feature type="transmembrane region" description="Helical" evidence="1">
    <location>
        <begin position="23"/>
        <end position="40"/>
    </location>
</feature>
<keyword evidence="3" id="KW-1185">Reference proteome</keyword>
<evidence type="ECO:0000313" key="3">
    <source>
        <dbReference type="Proteomes" id="UP000010931"/>
    </source>
</evidence>
<keyword evidence="1" id="KW-0812">Transmembrane</keyword>
<organism evidence="2 3">
    <name type="scientific">Streptomyces turgidiscabies (strain Car8)</name>
    <dbReference type="NCBI Taxonomy" id="698760"/>
    <lineage>
        <taxon>Bacteria</taxon>
        <taxon>Bacillati</taxon>
        <taxon>Actinomycetota</taxon>
        <taxon>Actinomycetes</taxon>
        <taxon>Kitasatosporales</taxon>
        <taxon>Streptomycetaceae</taxon>
        <taxon>Streptomyces</taxon>
    </lineage>
</organism>
<feature type="transmembrane region" description="Helical" evidence="1">
    <location>
        <begin position="77"/>
        <end position="95"/>
    </location>
</feature>
<proteinExistence type="predicted"/>
<dbReference type="GO" id="GO:0005886">
    <property type="term" value="C:plasma membrane"/>
    <property type="evidence" value="ECO:0007669"/>
    <property type="project" value="TreeGrafter"/>
</dbReference>
<dbReference type="AlphaFoldDB" id="L7FIU2"/>
<dbReference type="EMBL" id="AEJB01000012">
    <property type="protein sequence ID" value="ELP71252.1"/>
    <property type="molecule type" value="Genomic_DNA"/>
</dbReference>
<dbReference type="InterPro" id="IPR008523">
    <property type="entry name" value="DUF805"/>
</dbReference>
<dbReference type="PATRIC" id="fig|698760.3.peg.125"/>
<dbReference type="Proteomes" id="UP000010931">
    <property type="component" value="Unassembled WGS sequence"/>
</dbReference>
<feature type="transmembrane region" description="Helical" evidence="1">
    <location>
        <begin position="46"/>
        <end position="65"/>
    </location>
</feature>
<dbReference type="RefSeq" id="WP_006373410.1">
    <property type="nucleotide sequence ID" value="NZ_AEJB01000012.1"/>
</dbReference>
<dbReference type="Pfam" id="PF05656">
    <property type="entry name" value="DUF805"/>
    <property type="match status" value="1"/>
</dbReference>
<reference evidence="2 3" key="1">
    <citation type="journal article" date="2011" name="Plasmid">
        <title>Streptomyces turgidiscabies Car8 contains a modular pathogenicity island that shares virulence genes with other actinobacterial plant pathogens.</title>
        <authorList>
            <person name="Huguet-Tapia J.C."/>
            <person name="Badger J.H."/>
            <person name="Loria R."/>
            <person name="Pettis G.S."/>
        </authorList>
    </citation>
    <scope>NUCLEOTIDE SEQUENCE [LARGE SCALE GENOMIC DNA]</scope>
    <source>
        <strain evidence="2 3">Car8</strain>
    </source>
</reference>
<name>L7FIU2_STRT8</name>
<dbReference type="GeneID" id="97406213"/>
<keyword evidence="1" id="KW-0472">Membrane</keyword>
<accession>L7FIU2</accession>
<protein>
    <submittedName>
        <fullName evidence="2">Inner membrane family protein</fullName>
    </submittedName>
</protein>
<keyword evidence="1" id="KW-1133">Transmembrane helix</keyword>
<comment type="caution">
    <text evidence="2">The sequence shown here is derived from an EMBL/GenBank/DDBJ whole genome shotgun (WGS) entry which is preliminary data.</text>
</comment>